<dbReference type="PANTHER" id="PTHR47894">
    <property type="entry name" value="HTH-TYPE TRANSCRIPTIONAL REGULATOR GADX"/>
    <property type="match status" value="1"/>
</dbReference>
<evidence type="ECO:0000313" key="6">
    <source>
        <dbReference type="Proteomes" id="UP001549320"/>
    </source>
</evidence>
<dbReference type="PANTHER" id="PTHR47894:SF1">
    <property type="entry name" value="HTH-TYPE TRANSCRIPTIONAL REGULATOR VQSM"/>
    <property type="match status" value="1"/>
</dbReference>
<evidence type="ECO:0000259" key="4">
    <source>
        <dbReference type="PROSITE" id="PS01124"/>
    </source>
</evidence>
<comment type="caution">
    <text evidence="5">The sequence shown here is derived from an EMBL/GenBank/DDBJ whole genome shotgun (WGS) entry which is preliminary data.</text>
</comment>
<dbReference type="PROSITE" id="PS01124">
    <property type="entry name" value="HTH_ARAC_FAMILY_2"/>
    <property type="match status" value="1"/>
</dbReference>
<dbReference type="SMART" id="SM00342">
    <property type="entry name" value="HTH_ARAC"/>
    <property type="match status" value="1"/>
</dbReference>
<dbReference type="InterPro" id="IPR018060">
    <property type="entry name" value="HTH_AraC"/>
</dbReference>
<dbReference type="Pfam" id="PF12625">
    <property type="entry name" value="Arabinose_bd"/>
    <property type="match status" value="1"/>
</dbReference>
<dbReference type="InterPro" id="IPR020449">
    <property type="entry name" value="Tscrpt_reg_AraC-type_HTH"/>
</dbReference>
<evidence type="ECO:0000256" key="3">
    <source>
        <dbReference type="ARBA" id="ARBA00023163"/>
    </source>
</evidence>
<evidence type="ECO:0000313" key="5">
    <source>
        <dbReference type="EMBL" id="MET4575842.1"/>
    </source>
</evidence>
<organism evidence="5 6">
    <name type="scientific">Ottowia thiooxydans</name>
    <dbReference type="NCBI Taxonomy" id="219182"/>
    <lineage>
        <taxon>Bacteria</taxon>
        <taxon>Pseudomonadati</taxon>
        <taxon>Pseudomonadota</taxon>
        <taxon>Betaproteobacteria</taxon>
        <taxon>Burkholderiales</taxon>
        <taxon>Comamonadaceae</taxon>
        <taxon>Ottowia</taxon>
    </lineage>
</organism>
<dbReference type="SUPFAM" id="SSF46689">
    <property type="entry name" value="Homeodomain-like"/>
    <property type="match status" value="1"/>
</dbReference>
<gene>
    <name evidence="5" type="ORF">ABIE13_000942</name>
</gene>
<dbReference type="Gene3D" id="1.10.10.60">
    <property type="entry name" value="Homeodomain-like"/>
    <property type="match status" value="1"/>
</dbReference>
<protein>
    <submittedName>
        <fullName evidence="5">AraC-like DNA-binding protein</fullName>
    </submittedName>
</protein>
<keyword evidence="2" id="KW-0238">DNA-binding</keyword>
<dbReference type="RefSeq" id="WP_354441570.1">
    <property type="nucleotide sequence ID" value="NZ_JBEPSH010000002.1"/>
</dbReference>
<accession>A0ABV2Q4H8</accession>
<proteinExistence type="predicted"/>
<keyword evidence="1" id="KW-0805">Transcription regulation</keyword>
<dbReference type="Pfam" id="PF12833">
    <property type="entry name" value="HTH_18"/>
    <property type="match status" value="1"/>
</dbReference>
<dbReference type="InterPro" id="IPR032687">
    <property type="entry name" value="AraC-type_N"/>
</dbReference>
<dbReference type="PRINTS" id="PR00032">
    <property type="entry name" value="HTHARAC"/>
</dbReference>
<sequence length="365" mass="40197">MDNLANHSPPHQPAPPGEGFSVAVHFFQLLADYTERKGLAMPVLLARAGLPTSAARGDANGRVPFDVFRALCDAAAELLCDPSLGLHLGASIRPGHLGSHGYALMNCTDALDLARQSARYSALSIDACRNVIEQRGDEFVRTIHSNLPGNAPLGRICEDLQHAIAVTFGRWITNREDATPLWASFRYPQPDDLAEYEALFRCPLRFGEDTQAIAFDARIASLPLPHADPQVRRMMEDLCAKLMRQLASAFEPAWLELARRATLDAFRSGGPEPNRIAAAIGVTPDHFKALLAQHDLSFRSFVDDLRQAMALSYIRDTRLSLVDIAFLLGFSEQSAFQRAFKRWTGETPGQWRRGAALPNHSMEGA</sequence>
<evidence type="ECO:0000256" key="1">
    <source>
        <dbReference type="ARBA" id="ARBA00023015"/>
    </source>
</evidence>
<evidence type="ECO:0000256" key="2">
    <source>
        <dbReference type="ARBA" id="ARBA00023125"/>
    </source>
</evidence>
<reference evidence="5 6" key="1">
    <citation type="submission" date="2024-06" db="EMBL/GenBank/DDBJ databases">
        <title>Sorghum-associated microbial communities from plants grown in Nebraska, USA.</title>
        <authorList>
            <person name="Schachtman D."/>
        </authorList>
    </citation>
    <scope>NUCLEOTIDE SEQUENCE [LARGE SCALE GENOMIC DNA]</scope>
    <source>
        <strain evidence="5 6">2709</strain>
    </source>
</reference>
<name>A0ABV2Q4H8_9BURK</name>
<dbReference type="EMBL" id="JBEPSH010000002">
    <property type="protein sequence ID" value="MET4575842.1"/>
    <property type="molecule type" value="Genomic_DNA"/>
</dbReference>
<dbReference type="InterPro" id="IPR009057">
    <property type="entry name" value="Homeodomain-like_sf"/>
</dbReference>
<dbReference type="Proteomes" id="UP001549320">
    <property type="component" value="Unassembled WGS sequence"/>
</dbReference>
<keyword evidence="6" id="KW-1185">Reference proteome</keyword>
<feature type="domain" description="HTH araC/xylS-type" evidence="4">
    <location>
        <begin position="274"/>
        <end position="354"/>
    </location>
</feature>
<keyword evidence="3" id="KW-0804">Transcription</keyword>